<evidence type="ECO:0000256" key="5">
    <source>
        <dbReference type="ARBA" id="ARBA00023004"/>
    </source>
</evidence>
<name>A0A7C3N9K3_UNCW3</name>
<protein>
    <recommendedName>
        <fullName evidence="9">CRISPR-associated exonuclease Cas4</fullName>
        <ecNumber evidence="9">3.1.12.1</ecNumber>
    </recommendedName>
</protein>
<evidence type="ECO:0000256" key="9">
    <source>
        <dbReference type="RuleBase" id="RU365022"/>
    </source>
</evidence>
<keyword evidence="7 9" id="KW-0051">Antiviral defense</keyword>
<dbReference type="EMBL" id="DSTT01000006">
    <property type="protein sequence ID" value="HFK24384.1"/>
    <property type="molecule type" value="Genomic_DNA"/>
</dbReference>
<dbReference type="PANTHER" id="PTHR37168:SF2">
    <property type="entry name" value="CRISPR-ASSOCIATED EXONUCLEASE CAS4"/>
    <property type="match status" value="1"/>
</dbReference>
<keyword evidence="2 9" id="KW-0479">Metal-binding</keyword>
<evidence type="ECO:0000259" key="10">
    <source>
        <dbReference type="Pfam" id="PF01930"/>
    </source>
</evidence>
<sequence length="164" mass="19727">MISITGTLVWYYYICTREVWFMGRYIEPYQENIYIELGRLISEESYKREDKEIRLENIVIDISRMKDGNLIIGEVKKSSKFEKSAKMQLCYYLYILKQNCILAKGELLFPKEKKKIYIELTDDIERELELVTEKIKEIITMEKPPQLKRIPFCSKCAYMEMCWV</sequence>
<dbReference type="Pfam" id="PF01930">
    <property type="entry name" value="Cas_Cas4"/>
    <property type="match status" value="1"/>
</dbReference>
<keyword evidence="6 9" id="KW-0411">Iron-sulfur</keyword>
<evidence type="ECO:0000256" key="2">
    <source>
        <dbReference type="ARBA" id="ARBA00022723"/>
    </source>
</evidence>
<dbReference type="InterPro" id="IPR011604">
    <property type="entry name" value="PDDEXK-like_dom_sf"/>
</dbReference>
<comment type="cofactor">
    <cofactor evidence="9">
        <name>iron-sulfur cluster</name>
        <dbReference type="ChEBI" id="CHEBI:30408"/>
    </cofactor>
</comment>
<dbReference type="GO" id="GO:0051607">
    <property type="term" value="P:defense response to virus"/>
    <property type="evidence" value="ECO:0007669"/>
    <property type="project" value="UniProtKB-KW"/>
</dbReference>
<dbReference type="Gene3D" id="3.90.320.10">
    <property type="match status" value="1"/>
</dbReference>
<keyword evidence="5 9" id="KW-0408">Iron</keyword>
<accession>A0A7C3N9K3</accession>
<dbReference type="PANTHER" id="PTHR37168">
    <property type="entry name" value="CRISPR-ASSOCIATED EXONUCLEASE CAS4"/>
    <property type="match status" value="1"/>
</dbReference>
<evidence type="ECO:0000313" key="11">
    <source>
        <dbReference type="EMBL" id="HFK24384.1"/>
    </source>
</evidence>
<dbReference type="InterPro" id="IPR022765">
    <property type="entry name" value="Dna2/Cas4_DUF83"/>
</dbReference>
<dbReference type="GO" id="GO:0004527">
    <property type="term" value="F:exonuclease activity"/>
    <property type="evidence" value="ECO:0007669"/>
    <property type="project" value="UniProtKB-KW"/>
</dbReference>
<dbReference type="AlphaFoldDB" id="A0A7C3N9K3"/>
<dbReference type="NCBIfam" id="TIGR00372">
    <property type="entry name" value="cas4"/>
    <property type="match status" value="1"/>
</dbReference>
<evidence type="ECO:0000256" key="8">
    <source>
        <dbReference type="ARBA" id="ARBA00023211"/>
    </source>
</evidence>
<reference evidence="11" key="1">
    <citation type="journal article" date="2020" name="mSystems">
        <title>Genome- and Community-Level Interaction Insights into Carbon Utilization and Element Cycling Functions of Hydrothermarchaeota in Hydrothermal Sediment.</title>
        <authorList>
            <person name="Zhou Z."/>
            <person name="Liu Y."/>
            <person name="Xu W."/>
            <person name="Pan J."/>
            <person name="Luo Z.H."/>
            <person name="Li M."/>
        </authorList>
    </citation>
    <scope>NUCLEOTIDE SEQUENCE [LARGE SCALE GENOMIC DNA]</scope>
    <source>
        <strain evidence="11">SpSt-464</strain>
    </source>
</reference>
<organism evidence="11">
    <name type="scientific">candidate division WOR-3 bacterium</name>
    <dbReference type="NCBI Taxonomy" id="2052148"/>
    <lineage>
        <taxon>Bacteria</taxon>
        <taxon>Bacteria division WOR-3</taxon>
    </lineage>
</organism>
<comment type="caution">
    <text evidence="11">The sequence shown here is derived from an EMBL/GenBank/DDBJ whole genome shotgun (WGS) entry which is preliminary data.</text>
</comment>
<keyword evidence="1 9" id="KW-0540">Nuclease</keyword>
<proteinExistence type="inferred from homology"/>
<keyword evidence="4 9" id="KW-0269">Exonuclease</keyword>
<gene>
    <name evidence="11" type="primary">cas4</name>
    <name evidence="11" type="ORF">ENS15_07055</name>
</gene>
<dbReference type="EC" id="3.1.12.1" evidence="9"/>
<comment type="cofactor">
    <cofactor evidence="9">
        <name>Mg(2+)</name>
        <dbReference type="ChEBI" id="CHEBI:18420"/>
    </cofactor>
    <cofactor evidence="9">
        <name>Mn(2+)</name>
        <dbReference type="ChEBI" id="CHEBI:29035"/>
    </cofactor>
    <text evidence="9">Mg(2+) or Mn(2+) required for ssDNA cleavage activity.</text>
</comment>
<keyword evidence="8 9" id="KW-0464">Manganese</keyword>
<evidence type="ECO:0000256" key="6">
    <source>
        <dbReference type="ARBA" id="ARBA00023014"/>
    </source>
</evidence>
<evidence type="ECO:0000256" key="1">
    <source>
        <dbReference type="ARBA" id="ARBA00022722"/>
    </source>
</evidence>
<evidence type="ECO:0000256" key="3">
    <source>
        <dbReference type="ARBA" id="ARBA00022801"/>
    </source>
</evidence>
<evidence type="ECO:0000256" key="7">
    <source>
        <dbReference type="ARBA" id="ARBA00023118"/>
    </source>
</evidence>
<keyword evidence="3 9" id="KW-0378">Hydrolase</keyword>
<feature type="domain" description="DUF83" evidence="10">
    <location>
        <begin position="5"/>
        <end position="163"/>
    </location>
</feature>
<evidence type="ECO:0000256" key="4">
    <source>
        <dbReference type="ARBA" id="ARBA00022839"/>
    </source>
</evidence>
<dbReference type="GO" id="GO:0046872">
    <property type="term" value="F:metal ion binding"/>
    <property type="evidence" value="ECO:0007669"/>
    <property type="project" value="UniProtKB-KW"/>
</dbReference>
<comment type="function">
    <text evidence="9">CRISPR (clustered regularly interspaced short palindromic repeat) is an adaptive immune system that provides protection against mobile genetic elements (viruses, transposable elements and conjugative plasmids). CRISPR clusters contain sequences complementary to antecedent mobile elements and target invading nucleic acids. CRISPR clusters are transcribed and processed into CRISPR RNA (crRNA).</text>
</comment>
<dbReference type="InterPro" id="IPR013343">
    <property type="entry name" value="CRISPR-assoc_prot_Cas4"/>
</dbReference>
<dbReference type="GO" id="GO:0051536">
    <property type="term" value="F:iron-sulfur cluster binding"/>
    <property type="evidence" value="ECO:0007669"/>
    <property type="project" value="UniProtKB-KW"/>
</dbReference>
<comment type="similarity">
    <text evidence="9">Belongs to the CRISPR-associated exonuclease Cas4 family.</text>
</comment>